<feature type="region of interest" description="Disordered" evidence="1">
    <location>
        <begin position="70"/>
        <end position="92"/>
    </location>
</feature>
<gene>
    <name evidence="2" type="ORF">RRG08_065600</name>
</gene>
<comment type="caution">
    <text evidence="2">The sequence shown here is derived from an EMBL/GenBank/DDBJ whole genome shotgun (WGS) entry which is preliminary data.</text>
</comment>
<evidence type="ECO:0000313" key="2">
    <source>
        <dbReference type="EMBL" id="KAK3751694.1"/>
    </source>
</evidence>
<dbReference type="AlphaFoldDB" id="A0AAE0YMS2"/>
<name>A0AAE0YMS2_9GAST</name>
<feature type="region of interest" description="Disordered" evidence="1">
    <location>
        <begin position="103"/>
        <end position="122"/>
    </location>
</feature>
<feature type="compositionally biased region" description="Basic and acidic residues" evidence="1">
    <location>
        <begin position="106"/>
        <end position="122"/>
    </location>
</feature>
<keyword evidence="3" id="KW-1185">Reference proteome</keyword>
<accession>A0AAE0YMS2</accession>
<sequence>MFKYYHLARRLQTPLKEEEDAYSADVPGGYKTLQLGVVHPGPFVPWGIVEDQIKDPLWVVNMSPSRVEMETGGVDFDHDHKDVEEEEEEEEIKKIESYKGLGRRSTVKDPTDADLEQLRRQSSEDDPNAFIMQMKKDIHLQRHIRRLLLLAHKKALAEWGTSPARFLLLCATLRCVSGVGLRFHSCYSVLHYGV</sequence>
<protein>
    <submittedName>
        <fullName evidence="2">Uncharacterized protein</fullName>
    </submittedName>
</protein>
<organism evidence="2 3">
    <name type="scientific">Elysia crispata</name>
    <name type="common">lettuce slug</name>
    <dbReference type="NCBI Taxonomy" id="231223"/>
    <lineage>
        <taxon>Eukaryota</taxon>
        <taxon>Metazoa</taxon>
        <taxon>Spiralia</taxon>
        <taxon>Lophotrochozoa</taxon>
        <taxon>Mollusca</taxon>
        <taxon>Gastropoda</taxon>
        <taxon>Heterobranchia</taxon>
        <taxon>Euthyneura</taxon>
        <taxon>Panpulmonata</taxon>
        <taxon>Sacoglossa</taxon>
        <taxon>Placobranchoidea</taxon>
        <taxon>Plakobranchidae</taxon>
        <taxon>Elysia</taxon>
    </lineage>
</organism>
<dbReference type="Proteomes" id="UP001283361">
    <property type="component" value="Unassembled WGS sequence"/>
</dbReference>
<reference evidence="2" key="1">
    <citation type="journal article" date="2023" name="G3 (Bethesda)">
        <title>A reference genome for the long-term kleptoplast-retaining sea slug Elysia crispata morphotype clarki.</title>
        <authorList>
            <person name="Eastman K.E."/>
            <person name="Pendleton A.L."/>
            <person name="Shaikh M.A."/>
            <person name="Suttiyut T."/>
            <person name="Ogas R."/>
            <person name="Tomko P."/>
            <person name="Gavelis G."/>
            <person name="Widhalm J.R."/>
            <person name="Wisecaver J.H."/>
        </authorList>
    </citation>
    <scope>NUCLEOTIDE SEQUENCE</scope>
    <source>
        <strain evidence="2">ECLA1</strain>
    </source>
</reference>
<evidence type="ECO:0000313" key="3">
    <source>
        <dbReference type="Proteomes" id="UP001283361"/>
    </source>
</evidence>
<dbReference type="EMBL" id="JAWDGP010005809">
    <property type="protein sequence ID" value="KAK3751694.1"/>
    <property type="molecule type" value="Genomic_DNA"/>
</dbReference>
<proteinExistence type="predicted"/>
<evidence type="ECO:0000256" key="1">
    <source>
        <dbReference type="SAM" id="MobiDB-lite"/>
    </source>
</evidence>